<comment type="caution">
    <text evidence="1">The sequence shown here is derived from an EMBL/GenBank/DDBJ whole genome shotgun (WGS) entry which is preliminary data.</text>
</comment>
<evidence type="ECO:0000313" key="2">
    <source>
        <dbReference type="Proteomes" id="UP001303046"/>
    </source>
</evidence>
<dbReference type="EMBL" id="JAVFWL010000002">
    <property type="protein sequence ID" value="KAK6738572.1"/>
    <property type="molecule type" value="Genomic_DNA"/>
</dbReference>
<keyword evidence="2" id="KW-1185">Reference proteome</keyword>
<protein>
    <submittedName>
        <fullName evidence="1">Uncharacterized protein</fullName>
    </submittedName>
</protein>
<evidence type="ECO:0000313" key="1">
    <source>
        <dbReference type="EMBL" id="KAK6738572.1"/>
    </source>
</evidence>
<proteinExistence type="predicted"/>
<organism evidence="1 2">
    <name type="scientific">Necator americanus</name>
    <name type="common">Human hookworm</name>
    <dbReference type="NCBI Taxonomy" id="51031"/>
    <lineage>
        <taxon>Eukaryota</taxon>
        <taxon>Metazoa</taxon>
        <taxon>Ecdysozoa</taxon>
        <taxon>Nematoda</taxon>
        <taxon>Chromadorea</taxon>
        <taxon>Rhabditida</taxon>
        <taxon>Rhabditina</taxon>
        <taxon>Rhabditomorpha</taxon>
        <taxon>Strongyloidea</taxon>
        <taxon>Ancylostomatidae</taxon>
        <taxon>Bunostominae</taxon>
        <taxon>Necator</taxon>
    </lineage>
</organism>
<accession>A0ABR1CJJ8</accession>
<sequence length="89" mass="10626">MDNSTVIRLLVIHHDFVAVFVYIDSIDVRFTCRNTWNVQDEGQRCGILCERFREIRAPYEITQYGKLRRYSESRIPNRNDQKCSVIQKT</sequence>
<name>A0ABR1CJJ8_NECAM</name>
<dbReference type="Proteomes" id="UP001303046">
    <property type="component" value="Unassembled WGS sequence"/>
</dbReference>
<gene>
    <name evidence="1" type="primary">Necator_chrII.g8384</name>
    <name evidence="1" type="ORF">RB195_020590</name>
</gene>
<reference evidence="1 2" key="1">
    <citation type="submission" date="2023-08" db="EMBL/GenBank/DDBJ databases">
        <title>A Necator americanus chromosomal reference genome.</title>
        <authorList>
            <person name="Ilik V."/>
            <person name="Petrzelkova K.J."/>
            <person name="Pardy F."/>
            <person name="Fuh T."/>
            <person name="Niatou-Singa F.S."/>
            <person name="Gouil Q."/>
            <person name="Baker L."/>
            <person name="Ritchie M.E."/>
            <person name="Jex A.R."/>
            <person name="Gazzola D."/>
            <person name="Li H."/>
            <person name="Toshio Fujiwara R."/>
            <person name="Zhan B."/>
            <person name="Aroian R.V."/>
            <person name="Pafco B."/>
            <person name="Schwarz E.M."/>
        </authorList>
    </citation>
    <scope>NUCLEOTIDE SEQUENCE [LARGE SCALE GENOMIC DNA]</scope>
    <source>
        <strain evidence="1 2">Aroian</strain>
        <tissue evidence="1">Whole animal</tissue>
    </source>
</reference>